<accession>A0ACC5X0Q7</accession>
<dbReference type="Proteomes" id="UP000829447">
    <property type="component" value="Linkage Group LG13"/>
</dbReference>
<organism evidence="1 2">
    <name type="scientific">Pangasianodon gigas</name>
    <name type="common">Mekong giant catfish</name>
    <name type="synonym">Pangasius gigas</name>
    <dbReference type="NCBI Taxonomy" id="30993"/>
    <lineage>
        <taxon>Eukaryota</taxon>
        <taxon>Metazoa</taxon>
        <taxon>Chordata</taxon>
        <taxon>Craniata</taxon>
        <taxon>Vertebrata</taxon>
        <taxon>Euteleostomi</taxon>
        <taxon>Actinopterygii</taxon>
        <taxon>Neopterygii</taxon>
        <taxon>Teleostei</taxon>
        <taxon>Ostariophysi</taxon>
        <taxon>Siluriformes</taxon>
        <taxon>Pangasiidae</taxon>
        <taxon>Pangasianodon</taxon>
    </lineage>
</organism>
<keyword evidence="2" id="KW-1185">Reference proteome</keyword>
<evidence type="ECO:0000313" key="2">
    <source>
        <dbReference type="Proteomes" id="UP000829447"/>
    </source>
</evidence>
<gene>
    <name evidence="1" type="ORF">PGIGA_G00041790</name>
</gene>
<feature type="non-terminal residue" evidence="1">
    <location>
        <position position="1"/>
    </location>
</feature>
<comment type="caution">
    <text evidence="1">The sequence shown here is derived from an EMBL/GenBank/DDBJ whole genome shotgun (WGS) entry which is preliminary data.</text>
</comment>
<reference evidence="1 2" key="1">
    <citation type="journal article" date="2022" name="bioRxiv">
        <title>An ancient truncated duplication of the anti-Mullerian hormone receptor type 2 gene is a potential conserved master sex determinant in the Pangasiidae catfish family.</title>
        <authorList>
            <person name="Wen M."/>
            <person name="Pan Q."/>
            <person name="Jouanno E."/>
            <person name="Montfort J."/>
            <person name="Zahm M."/>
            <person name="Cabau C."/>
            <person name="Klopp C."/>
            <person name="Iampietro C."/>
            <person name="Roques C."/>
            <person name="Bouchez O."/>
            <person name="Castinel A."/>
            <person name="Donnadieu C."/>
            <person name="Parrinello H."/>
            <person name="Poncet C."/>
            <person name="Belmonte E."/>
            <person name="Gautier V."/>
            <person name="Avarre J.-C."/>
            <person name="Dugue R."/>
            <person name="Gustiano R."/>
            <person name="Ha T.T.T."/>
            <person name="Campet M."/>
            <person name="Sriphairoj K."/>
            <person name="Ribolli J."/>
            <person name="de Almeida F.L."/>
            <person name="Desvignes T."/>
            <person name="Postlethwait J.H."/>
            <person name="Bucao C.F."/>
            <person name="Robinson-Rechavi M."/>
            <person name="Bobe J."/>
            <person name="Herpin A."/>
            <person name="Guiguen Y."/>
        </authorList>
    </citation>
    <scope>NUCLEOTIDE SEQUENCE [LARGE SCALE GENOMIC DNA]</scope>
    <source>
        <strain evidence="1">YG-Dec2019</strain>
    </source>
</reference>
<proteinExistence type="predicted"/>
<name>A0ACC5X0Q7_PANGG</name>
<evidence type="ECO:0000313" key="1">
    <source>
        <dbReference type="EMBL" id="MCI4384725.1"/>
    </source>
</evidence>
<sequence>LTVHPHTRSGAIQDHQQTKTLVQREHRIRNKEKVWRNGKPHIIKLLLHTQSSITKNTFVHKYNIQNPISNLH</sequence>
<dbReference type="EMBL" id="CM040466">
    <property type="protein sequence ID" value="MCI4384725.1"/>
    <property type="molecule type" value="Genomic_DNA"/>
</dbReference>
<protein>
    <submittedName>
        <fullName evidence="1">Uncharacterized protein</fullName>
    </submittedName>
</protein>